<evidence type="ECO:0000256" key="2">
    <source>
        <dbReference type="ARBA" id="ARBA00008857"/>
    </source>
</evidence>
<dbReference type="PROSITE" id="PS51900">
    <property type="entry name" value="CB"/>
    <property type="match status" value="1"/>
</dbReference>
<sequence>MNEVKSAFIRKRNKNYNVYIEYVDSTGKTKQKSQGKYTIKKDAEKHLIELKNSLNNNKFVVSKDITFVDRCKEYMADELKGFSNNTLTVRDSMIKTTISPFFKDIKLKDITPAILQDYANTVFKKHTQASARHRLSFVKAVLNEAYRLKEINDNPTHFVKTPGKSLKSNRKVAQVYDRDEVKLIIRRIEGEQIELPILLMLTLGLRAGEAVALRWRDVDFENNIVHVRQNLVYTPGEPISFKSPKTEGSERSLSAPSELMDKLKNAKLKYDKYNAAGILEYEDLICLNSVLKPQVPRVLISNWYRFLDKNNIRRIRLHDLRHTHATMLLLAGTDMKTVSNRLGHTDIKITMNRYSHVLEEMDKKASENISDLMFK</sequence>
<dbReference type="GO" id="GO:0015074">
    <property type="term" value="P:DNA integration"/>
    <property type="evidence" value="ECO:0007669"/>
    <property type="project" value="UniProtKB-KW"/>
</dbReference>
<evidence type="ECO:0000256" key="1">
    <source>
        <dbReference type="ARBA" id="ARBA00003283"/>
    </source>
</evidence>
<dbReference type="InterPro" id="IPR002104">
    <property type="entry name" value="Integrase_catalytic"/>
</dbReference>
<comment type="similarity">
    <text evidence="2">Belongs to the 'phage' integrase family.</text>
</comment>
<dbReference type="Gene3D" id="1.10.150.130">
    <property type="match status" value="1"/>
</dbReference>
<dbReference type="InterPro" id="IPR028259">
    <property type="entry name" value="AP2-like_int_N"/>
</dbReference>
<proteinExistence type="inferred from homology"/>
<dbReference type="Pfam" id="PF14657">
    <property type="entry name" value="Arm-DNA-bind_4"/>
    <property type="match status" value="1"/>
</dbReference>
<protein>
    <submittedName>
        <fullName evidence="9">Phage integrase family protein</fullName>
    </submittedName>
</protein>
<evidence type="ECO:0000259" key="8">
    <source>
        <dbReference type="PROSITE" id="PS51900"/>
    </source>
</evidence>
<evidence type="ECO:0000256" key="4">
    <source>
        <dbReference type="ARBA" id="ARBA00023125"/>
    </source>
</evidence>
<dbReference type="PANTHER" id="PTHR30349">
    <property type="entry name" value="PHAGE INTEGRASE-RELATED"/>
    <property type="match status" value="1"/>
</dbReference>
<dbReference type="PANTHER" id="PTHR30349:SF64">
    <property type="entry name" value="PROPHAGE INTEGRASE INTD-RELATED"/>
    <property type="match status" value="1"/>
</dbReference>
<dbReference type="SUPFAM" id="SSF56349">
    <property type="entry name" value="DNA breaking-rejoining enzymes"/>
    <property type="match status" value="1"/>
</dbReference>
<dbReference type="Pfam" id="PF00589">
    <property type="entry name" value="Phage_integrase"/>
    <property type="match status" value="1"/>
</dbReference>
<comment type="caution">
    <text evidence="9">The sequence shown here is derived from an EMBL/GenBank/DDBJ whole genome shotgun (WGS) entry which is preliminary data.</text>
</comment>
<dbReference type="PATRIC" id="fig|1233171.3.peg.1562"/>
<organism evidence="9 10">
    <name type="scientific">Paraclostridium bifermentans ATCC 638 = DSM 14991</name>
    <dbReference type="NCBI Taxonomy" id="1233171"/>
    <lineage>
        <taxon>Bacteria</taxon>
        <taxon>Bacillati</taxon>
        <taxon>Bacillota</taxon>
        <taxon>Clostridia</taxon>
        <taxon>Peptostreptococcales</taxon>
        <taxon>Peptostreptococcaceae</taxon>
        <taxon>Paraclostridium</taxon>
    </lineage>
</organism>
<dbReference type="RefSeq" id="WP_021432842.1">
    <property type="nucleotide sequence ID" value="NZ_AVNC01000015.1"/>
</dbReference>
<dbReference type="InterPro" id="IPR044068">
    <property type="entry name" value="CB"/>
</dbReference>
<dbReference type="AlphaFoldDB" id="T4VPX8"/>
<evidence type="ECO:0000256" key="3">
    <source>
        <dbReference type="ARBA" id="ARBA00022908"/>
    </source>
</evidence>
<dbReference type="PROSITE" id="PS51898">
    <property type="entry name" value="TYR_RECOMBINASE"/>
    <property type="match status" value="1"/>
</dbReference>
<dbReference type="InterPro" id="IPR013762">
    <property type="entry name" value="Integrase-like_cat_sf"/>
</dbReference>
<evidence type="ECO:0000259" key="7">
    <source>
        <dbReference type="PROSITE" id="PS51898"/>
    </source>
</evidence>
<dbReference type="CDD" id="cd01189">
    <property type="entry name" value="INT_ICEBs1_C_like"/>
    <property type="match status" value="1"/>
</dbReference>
<accession>T4VPX8</accession>
<dbReference type="InterPro" id="IPR004107">
    <property type="entry name" value="Integrase_SAM-like_N"/>
</dbReference>
<dbReference type="InterPro" id="IPR050090">
    <property type="entry name" value="Tyrosine_recombinase_XerCD"/>
</dbReference>
<keyword evidence="5" id="KW-0233">DNA recombination</keyword>
<dbReference type="Gene3D" id="1.10.443.10">
    <property type="entry name" value="Intergrase catalytic core"/>
    <property type="match status" value="1"/>
</dbReference>
<dbReference type="InterPro" id="IPR011010">
    <property type="entry name" value="DNA_brk_join_enz"/>
</dbReference>
<dbReference type="Proteomes" id="UP000015688">
    <property type="component" value="Unassembled WGS sequence"/>
</dbReference>
<dbReference type="Pfam" id="PF14659">
    <property type="entry name" value="Phage_int_SAM_3"/>
    <property type="match status" value="1"/>
</dbReference>
<feature type="domain" description="Tyr recombinase" evidence="7">
    <location>
        <begin position="171"/>
        <end position="367"/>
    </location>
</feature>
<dbReference type="GeneID" id="67472520"/>
<evidence type="ECO:0000313" key="9">
    <source>
        <dbReference type="EMBL" id="EQK42727.1"/>
    </source>
</evidence>
<keyword evidence="4 6" id="KW-0238">DNA-binding</keyword>
<dbReference type="InterPro" id="IPR010998">
    <property type="entry name" value="Integrase_recombinase_N"/>
</dbReference>
<evidence type="ECO:0000313" key="10">
    <source>
        <dbReference type="Proteomes" id="UP000015688"/>
    </source>
</evidence>
<reference evidence="9 10" key="1">
    <citation type="submission" date="2013-06" db="EMBL/GenBank/DDBJ databases">
        <authorList>
            <person name="Walk S."/>
            <person name="Aronoff D."/>
            <person name="Young V.Y."/>
            <person name="Marsh J."/>
            <person name="Harrison L."/>
            <person name="Daugherty S.C."/>
            <person name="Shefchek K.A."/>
            <person name="Hine E.E."/>
            <person name="Tallon L.J."/>
            <person name="Sadzewicz L.K."/>
            <person name="Rasko D.A."/>
        </authorList>
    </citation>
    <scope>NUCLEOTIDE SEQUENCE [LARGE SCALE GENOMIC DNA]</scope>
    <source>
        <strain evidence="9 10">ATCC 638</strain>
    </source>
</reference>
<comment type="function">
    <text evidence="1">Site-specific tyrosine recombinase, which acts by catalyzing the cutting and rejoining of the recombining DNA molecules.</text>
</comment>
<evidence type="ECO:0000256" key="5">
    <source>
        <dbReference type="ARBA" id="ARBA00023172"/>
    </source>
</evidence>
<keyword evidence="3" id="KW-0229">DNA integration</keyword>
<dbReference type="GO" id="GO:0003677">
    <property type="term" value="F:DNA binding"/>
    <property type="evidence" value="ECO:0007669"/>
    <property type="project" value="UniProtKB-UniRule"/>
</dbReference>
<name>T4VPX8_PARBF</name>
<dbReference type="GO" id="GO:0006310">
    <property type="term" value="P:DNA recombination"/>
    <property type="evidence" value="ECO:0007669"/>
    <property type="project" value="UniProtKB-KW"/>
</dbReference>
<dbReference type="EMBL" id="AVNC01000015">
    <property type="protein sequence ID" value="EQK42727.1"/>
    <property type="molecule type" value="Genomic_DNA"/>
</dbReference>
<gene>
    <name evidence="9" type="ORF">C672_1671</name>
</gene>
<evidence type="ECO:0000256" key="6">
    <source>
        <dbReference type="PROSITE-ProRule" id="PRU01248"/>
    </source>
</evidence>
<feature type="domain" description="Core-binding (CB)" evidence="8">
    <location>
        <begin position="62"/>
        <end position="146"/>
    </location>
</feature>